<dbReference type="AlphaFoldDB" id="A0A3N4I780"/>
<feature type="region of interest" description="Disordered" evidence="1">
    <location>
        <begin position="352"/>
        <end position="388"/>
    </location>
</feature>
<organism evidence="3 4">
    <name type="scientific">Ascobolus immersus RN42</name>
    <dbReference type="NCBI Taxonomy" id="1160509"/>
    <lineage>
        <taxon>Eukaryota</taxon>
        <taxon>Fungi</taxon>
        <taxon>Dikarya</taxon>
        <taxon>Ascomycota</taxon>
        <taxon>Pezizomycotina</taxon>
        <taxon>Pezizomycetes</taxon>
        <taxon>Pezizales</taxon>
        <taxon>Ascobolaceae</taxon>
        <taxon>Ascobolus</taxon>
    </lineage>
</organism>
<accession>A0A3N4I780</accession>
<feature type="region of interest" description="Disordered" evidence="1">
    <location>
        <begin position="267"/>
        <end position="290"/>
    </location>
</feature>
<evidence type="ECO:0000256" key="1">
    <source>
        <dbReference type="SAM" id="MobiDB-lite"/>
    </source>
</evidence>
<evidence type="ECO:0000313" key="4">
    <source>
        <dbReference type="Proteomes" id="UP000275078"/>
    </source>
</evidence>
<feature type="compositionally biased region" description="Basic and acidic residues" evidence="1">
    <location>
        <begin position="352"/>
        <end position="361"/>
    </location>
</feature>
<name>A0A3N4I780_ASCIM</name>
<feature type="domain" description="Ubiquitin-like" evidence="2">
    <location>
        <begin position="51"/>
        <end position="130"/>
    </location>
</feature>
<evidence type="ECO:0000259" key="2">
    <source>
        <dbReference type="Pfam" id="PF22893"/>
    </source>
</evidence>
<sequence>MELVQARAEAVLVPLIVMIWVILRCLKQAFVKALPQELGYSWSSKAGFLGITILDAIGRELPVPMDLCVSFENLHGVIEIYFRGKKGHRKVTRGEYCLTYGDGSDIKPISTERDLVRARRPGSRLAMFMEVNVGRKPRNTPHQVEEEIEGTQICPQCGVANYPTKDDEFGVKCIGCGSEVRIFEDVTEISKVIAPEYDNELGSESYTGTLSRSIRLRSSPLCEAIERFNEHAGDCFVCRNPMRSYQSTRPRCDTGDRVSRPIRDEFERLRSLQPSGEDDEGSSGASNGSGIINIPEAYGYSAKLVGVLNVISASEEHIVPSTSNGGRGRSDSRTTSSFVRVYMVSKKSKKKSDVVNEDLAKESNPIKSAAEKTTMPTQVHSDGDEESDFVDDLDGWDEDEDGIWDDETLWKEDSRLNPVESNDIPPISDENGLIIFDPVSRSHDLSNPLVEAKDDDVYINDDHLIIIDDYSEPPAFKLLRPKKDVGCRFLIPSRPEVQVEIVTVLEILIPVAMTNKETLQDTVIGHIERRHGIIFNRRTGEKIKQLNSKDGKNVGHTFSPIVPVAGISLEELGPIEFEPGSKSSAHHQKQCREKTILDPDFRGRYGECYCDMDDEFSSKELLDAYTQALMSSPPEPDSDEDSDELSESDELERYY</sequence>
<proteinExistence type="predicted"/>
<dbReference type="EMBL" id="ML119687">
    <property type="protein sequence ID" value="RPA80548.1"/>
    <property type="molecule type" value="Genomic_DNA"/>
</dbReference>
<keyword evidence="4" id="KW-1185">Reference proteome</keyword>
<feature type="compositionally biased region" description="Acidic residues" evidence="1">
    <location>
        <begin position="636"/>
        <end position="655"/>
    </location>
</feature>
<dbReference type="OrthoDB" id="3045089at2759"/>
<reference evidence="3 4" key="1">
    <citation type="journal article" date="2018" name="Nat. Ecol. Evol.">
        <title>Pezizomycetes genomes reveal the molecular basis of ectomycorrhizal truffle lifestyle.</title>
        <authorList>
            <person name="Murat C."/>
            <person name="Payen T."/>
            <person name="Noel B."/>
            <person name="Kuo A."/>
            <person name="Morin E."/>
            <person name="Chen J."/>
            <person name="Kohler A."/>
            <person name="Krizsan K."/>
            <person name="Balestrini R."/>
            <person name="Da Silva C."/>
            <person name="Montanini B."/>
            <person name="Hainaut M."/>
            <person name="Levati E."/>
            <person name="Barry K.W."/>
            <person name="Belfiori B."/>
            <person name="Cichocki N."/>
            <person name="Clum A."/>
            <person name="Dockter R.B."/>
            <person name="Fauchery L."/>
            <person name="Guy J."/>
            <person name="Iotti M."/>
            <person name="Le Tacon F."/>
            <person name="Lindquist E.A."/>
            <person name="Lipzen A."/>
            <person name="Malagnac F."/>
            <person name="Mello A."/>
            <person name="Molinier V."/>
            <person name="Miyauchi S."/>
            <person name="Poulain J."/>
            <person name="Riccioni C."/>
            <person name="Rubini A."/>
            <person name="Sitrit Y."/>
            <person name="Splivallo R."/>
            <person name="Traeger S."/>
            <person name="Wang M."/>
            <person name="Zifcakova L."/>
            <person name="Wipf D."/>
            <person name="Zambonelli A."/>
            <person name="Paolocci F."/>
            <person name="Nowrousian M."/>
            <person name="Ottonello S."/>
            <person name="Baldrian P."/>
            <person name="Spatafora J.W."/>
            <person name="Henrissat B."/>
            <person name="Nagy L.G."/>
            <person name="Aury J.M."/>
            <person name="Wincker P."/>
            <person name="Grigoriev I.V."/>
            <person name="Bonfante P."/>
            <person name="Martin F.M."/>
        </authorList>
    </citation>
    <scope>NUCLEOTIDE SEQUENCE [LARGE SCALE GENOMIC DNA]</scope>
    <source>
        <strain evidence="3 4">RN42</strain>
    </source>
</reference>
<gene>
    <name evidence="3" type="ORF">BJ508DRAFT_128194</name>
</gene>
<dbReference type="STRING" id="1160509.A0A3N4I780"/>
<evidence type="ECO:0000313" key="3">
    <source>
        <dbReference type="EMBL" id="RPA80548.1"/>
    </source>
</evidence>
<dbReference type="Pfam" id="PF22893">
    <property type="entry name" value="ULD_2"/>
    <property type="match status" value="1"/>
</dbReference>
<protein>
    <recommendedName>
        <fullName evidence="2">Ubiquitin-like domain-containing protein</fullName>
    </recommendedName>
</protein>
<dbReference type="InterPro" id="IPR054464">
    <property type="entry name" value="ULD_fung"/>
</dbReference>
<dbReference type="Proteomes" id="UP000275078">
    <property type="component" value="Unassembled WGS sequence"/>
</dbReference>
<feature type="region of interest" description="Disordered" evidence="1">
    <location>
        <begin position="626"/>
        <end position="655"/>
    </location>
</feature>